<organism evidence="1">
    <name type="scientific">Spongospora subterranea</name>
    <dbReference type="NCBI Taxonomy" id="70186"/>
    <lineage>
        <taxon>Eukaryota</taxon>
        <taxon>Sar</taxon>
        <taxon>Rhizaria</taxon>
        <taxon>Endomyxa</taxon>
        <taxon>Phytomyxea</taxon>
        <taxon>Plasmodiophorida</taxon>
        <taxon>Plasmodiophoridae</taxon>
        <taxon>Spongospora</taxon>
    </lineage>
</organism>
<evidence type="ECO:0000313" key="1">
    <source>
        <dbReference type="EMBL" id="CRZ01941.1"/>
    </source>
</evidence>
<accession>A0A0H5QKT9</accession>
<proteinExistence type="predicted"/>
<name>A0A0H5QKT9_9EUKA</name>
<dbReference type="EMBL" id="HACM01001499">
    <property type="protein sequence ID" value="CRZ01941.1"/>
    <property type="molecule type" value="Transcribed_RNA"/>
</dbReference>
<dbReference type="AlphaFoldDB" id="A0A0H5QKT9"/>
<dbReference type="EMBL" id="HACM01001497">
    <property type="protein sequence ID" value="CRZ01939.1"/>
    <property type="molecule type" value="Transcribed_RNA"/>
</dbReference>
<protein>
    <submittedName>
        <fullName evidence="1">Uncharacterized protein</fullName>
    </submittedName>
</protein>
<sequence length="133" mass="15158">MQCRRRQDILNPGQEHFQMMVHVMRYVEGCPEIVIRFKKSHFPVNKFDPEALNDDTAAEQMVKTNAITDRSNHIRVRWQYVIRECVNGGHITFERVDSNGNPAAALTKPPLRQTIDVMMEASGMGCVHPSPAP</sequence>
<reference evidence="1" key="1">
    <citation type="submission" date="2015-04" db="EMBL/GenBank/DDBJ databases">
        <title>The genome sequence of the plant pathogenic Rhizarian Plasmodiophora brassicae reveals insights in its biotrophic life cycle and the origin of chitin synthesis.</title>
        <authorList>
            <person name="Schwelm A."/>
            <person name="Fogelqvist J."/>
            <person name="Knaust A."/>
            <person name="Julke S."/>
            <person name="Lilja T."/>
            <person name="Dhandapani V."/>
            <person name="Bonilla-Rosso G."/>
            <person name="Karlsson M."/>
            <person name="Shevchenko A."/>
            <person name="Choi S.R."/>
            <person name="Kim H.G."/>
            <person name="Park J.Y."/>
            <person name="Lim Y.P."/>
            <person name="Ludwig-Muller J."/>
            <person name="Dixelius C."/>
        </authorList>
    </citation>
    <scope>NUCLEOTIDE SEQUENCE</scope>
    <source>
        <tissue evidence="1">Potato root galls</tissue>
    </source>
</reference>